<keyword evidence="2" id="KW-1185">Reference proteome</keyword>
<name>A0ACB9EYB6_CICIN</name>
<reference evidence="2" key="1">
    <citation type="journal article" date="2022" name="Mol. Ecol. Resour.">
        <title>The genomes of chicory, endive, great burdock and yacon provide insights into Asteraceae palaeo-polyploidization history and plant inulin production.</title>
        <authorList>
            <person name="Fan W."/>
            <person name="Wang S."/>
            <person name="Wang H."/>
            <person name="Wang A."/>
            <person name="Jiang F."/>
            <person name="Liu H."/>
            <person name="Zhao H."/>
            <person name="Xu D."/>
            <person name="Zhang Y."/>
        </authorList>
    </citation>
    <scope>NUCLEOTIDE SEQUENCE [LARGE SCALE GENOMIC DNA]</scope>
    <source>
        <strain evidence="2">cv. Punajuju</strain>
    </source>
</reference>
<comment type="caution">
    <text evidence="1">The sequence shown here is derived from an EMBL/GenBank/DDBJ whole genome shotgun (WGS) entry which is preliminary data.</text>
</comment>
<reference evidence="1 2" key="2">
    <citation type="journal article" date="2022" name="Mol. Ecol. Resour.">
        <title>The genomes of chicory, endive, great burdock and yacon provide insights into Asteraceae paleo-polyploidization history and plant inulin production.</title>
        <authorList>
            <person name="Fan W."/>
            <person name="Wang S."/>
            <person name="Wang H."/>
            <person name="Wang A."/>
            <person name="Jiang F."/>
            <person name="Liu H."/>
            <person name="Zhao H."/>
            <person name="Xu D."/>
            <person name="Zhang Y."/>
        </authorList>
    </citation>
    <scope>NUCLEOTIDE SEQUENCE [LARGE SCALE GENOMIC DNA]</scope>
    <source>
        <strain evidence="2">cv. Punajuju</strain>
        <tissue evidence="1">Leaves</tissue>
    </source>
</reference>
<evidence type="ECO:0000313" key="1">
    <source>
        <dbReference type="EMBL" id="KAI3763726.1"/>
    </source>
</evidence>
<organism evidence="1 2">
    <name type="scientific">Cichorium intybus</name>
    <name type="common">Chicory</name>
    <dbReference type="NCBI Taxonomy" id="13427"/>
    <lineage>
        <taxon>Eukaryota</taxon>
        <taxon>Viridiplantae</taxon>
        <taxon>Streptophyta</taxon>
        <taxon>Embryophyta</taxon>
        <taxon>Tracheophyta</taxon>
        <taxon>Spermatophyta</taxon>
        <taxon>Magnoliopsida</taxon>
        <taxon>eudicotyledons</taxon>
        <taxon>Gunneridae</taxon>
        <taxon>Pentapetalae</taxon>
        <taxon>asterids</taxon>
        <taxon>campanulids</taxon>
        <taxon>Asterales</taxon>
        <taxon>Asteraceae</taxon>
        <taxon>Cichorioideae</taxon>
        <taxon>Cichorieae</taxon>
        <taxon>Cichoriinae</taxon>
        <taxon>Cichorium</taxon>
    </lineage>
</organism>
<proteinExistence type="predicted"/>
<evidence type="ECO:0000313" key="2">
    <source>
        <dbReference type="Proteomes" id="UP001055811"/>
    </source>
</evidence>
<accession>A0ACB9EYB6</accession>
<protein>
    <submittedName>
        <fullName evidence="1">Uncharacterized protein</fullName>
    </submittedName>
</protein>
<gene>
    <name evidence="1" type="ORF">L2E82_13721</name>
</gene>
<sequence length="74" mass="8393">MQILASLLITRVFNNKEYAGVEFTADMEEAKNKDIANLQSPLKETEVQLVLRNLLSADNEKFQKTFRGSTSKSQ</sequence>
<dbReference type="Proteomes" id="UP001055811">
    <property type="component" value="Linkage Group LG03"/>
</dbReference>
<dbReference type="EMBL" id="CM042011">
    <property type="protein sequence ID" value="KAI3763726.1"/>
    <property type="molecule type" value="Genomic_DNA"/>
</dbReference>